<dbReference type="Pfam" id="PF26593">
    <property type="entry name" value="TraC-like"/>
    <property type="match status" value="1"/>
</dbReference>
<dbReference type="AlphaFoldDB" id="A0A1G2QU85"/>
<dbReference type="Proteomes" id="UP000178170">
    <property type="component" value="Unassembled WGS sequence"/>
</dbReference>
<feature type="domain" description="TraC-like" evidence="1">
    <location>
        <begin position="16"/>
        <end position="196"/>
    </location>
</feature>
<organism evidence="2 3">
    <name type="scientific">Candidatus Wildermuthbacteria bacterium RIFCSPHIGHO2_01_FULL_48_27b</name>
    <dbReference type="NCBI Taxonomy" id="1802447"/>
    <lineage>
        <taxon>Bacteria</taxon>
        <taxon>Candidatus Wildermuthiibacteriota</taxon>
    </lineage>
</organism>
<gene>
    <name evidence="2" type="ORF">A2843_01615</name>
</gene>
<comment type="caution">
    <text evidence="2">The sequence shown here is derived from an EMBL/GenBank/DDBJ whole genome shotgun (WGS) entry which is preliminary data.</text>
</comment>
<protein>
    <recommendedName>
        <fullName evidence="1">TraC-like domain-containing protein</fullName>
    </recommendedName>
</protein>
<evidence type="ECO:0000259" key="1">
    <source>
        <dbReference type="Pfam" id="PF26593"/>
    </source>
</evidence>
<sequence length="220" mass="25305">MASSTQDFLEFEEIREGTILLQNRAIRGVLLVSSANFALKSQEEQDAIIYQFQSFLNSLDFSLQIVIQSRKLNITGYLDRLKELEQAQTNELLKMQTAEYRKFVESLIEGGSILAKNFFVVVPFTLSETLSGSGTNQNIFKTKPKVMGKLADEEFDRMKTQLWQRMEFVALGLRRMGLHVAPLSSEELVELLWTWYHPEEAEVGYYPEVPPELLNQTKKI</sequence>
<name>A0A1G2QU85_9BACT</name>
<evidence type="ECO:0000313" key="3">
    <source>
        <dbReference type="Proteomes" id="UP000178170"/>
    </source>
</evidence>
<proteinExistence type="predicted"/>
<accession>A0A1G2QU85</accession>
<reference evidence="2 3" key="1">
    <citation type="journal article" date="2016" name="Nat. Commun.">
        <title>Thousands of microbial genomes shed light on interconnected biogeochemical processes in an aquifer system.</title>
        <authorList>
            <person name="Anantharaman K."/>
            <person name="Brown C.T."/>
            <person name="Hug L.A."/>
            <person name="Sharon I."/>
            <person name="Castelle C.J."/>
            <person name="Probst A.J."/>
            <person name="Thomas B.C."/>
            <person name="Singh A."/>
            <person name="Wilkins M.J."/>
            <person name="Karaoz U."/>
            <person name="Brodie E.L."/>
            <person name="Williams K.H."/>
            <person name="Hubbard S.S."/>
            <person name="Banfield J.F."/>
        </authorList>
    </citation>
    <scope>NUCLEOTIDE SEQUENCE [LARGE SCALE GENOMIC DNA]</scope>
</reference>
<dbReference type="InterPro" id="IPR058596">
    <property type="entry name" value="TraC-like_dom"/>
</dbReference>
<dbReference type="EMBL" id="MHTS01000023">
    <property type="protein sequence ID" value="OHA63987.1"/>
    <property type="molecule type" value="Genomic_DNA"/>
</dbReference>
<evidence type="ECO:0000313" key="2">
    <source>
        <dbReference type="EMBL" id="OHA63987.1"/>
    </source>
</evidence>